<feature type="domain" description="Glycosyltransferase 2-like" evidence="1">
    <location>
        <begin position="16"/>
        <end position="143"/>
    </location>
</feature>
<reference evidence="2" key="1">
    <citation type="submission" date="2012-02" db="EMBL/GenBank/DDBJ databases">
        <authorList>
            <person name="Genoscope - CEA"/>
        </authorList>
    </citation>
    <scope>NUCLEOTIDE SEQUENCE</scope>
    <source>
        <strain evidence="2">S1</strain>
    </source>
</reference>
<keyword evidence="2" id="KW-0808">Transferase</keyword>
<dbReference type="Gene3D" id="3.90.550.10">
    <property type="entry name" value="Spore Coat Polysaccharide Biosynthesis Protein SpsA, Chain A"/>
    <property type="match status" value="1"/>
</dbReference>
<dbReference type="EMBL" id="FO082879">
    <property type="protein sequence ID" value="CCF78725.1"/>
    <property type="molecule type" value="Genomic_DNA"/>
</dbReference>
<evidence type="ECO:0000259" key="1">
    <source>
        <dbReference type="Pfam" id="PF00535"/>
    </source>
</evidence>
<dbReference type="PANTHER" id="PTHR43685">
    <property type="entry name" value="GLYCOSYLTRANSFERASE"/>
    <property type="match status" value="1"/>
</dbReference>
<reference evidence="2" key="2">
    <citation type="submission" date="2013-02" db="EMBL/GenBank/DDBJ databases">
        <title>EmbRS an orphan two-component system to save Rubrivivax gelatinosus from drowning.</title>
        <authorList>
            <person name="Steunou A."/>
            <person name="Liotenberg S."/>
            <person name="Soler M."/>
            <person name="Briandet R."/>
            <person name="Barbe V."/>
            <person name="Astier C."/>
            <person name="Ouchane S."/>
        </authorList>
    </citation>
    <scope>NUCLEOTIDE SEQUENCE</scope>
    <source>
        <strain evidence="2">S1</strain>
    </source>
</reference>
<dbReference type="Pfam" id="PF00535">
    <property type="entry name" value="Glycos_transf_2"/>
    <property type="match status" value="1"/>
</dbReference>
<sequence>MKPAAPPSRTSPSLVSVVMPCFNAGRHLPEAVDSVFGQTHPDLELVVVDDGSDDGSAAWLDEAALSHPGRMRVLHGRRQGPYPARNLGLREIGGAYVAFLDADDWWSRDAIEKLLAALRANDADAAYCGWQNVGPGVHSAPHVPPAYEREDPVAHFVRGCPWPIHAALVRREIVELLGGFSEHRFASMDYDFWLRLLGLTRRIVRVPEVLAYYRWHGNAQVSAVKWRQVLDALEAQRRFISSHPDLVSHLSREQLRDLTEGQVRRQAYRAFWSRDFVSAQKLFRHVAAHGEFGRKDLSHVAAALLPLPLYRGLTRLVGRDPS</sequence>
<dbReference type="SUPFAM" id="SSF53448">
    <property type="entry name" value="Nucleotide-diphospho-sugar transferases"/>
    <property type="match status" value="1"/>
</dbReference>
<organism evidence="2">
    <name type="scientific">Rubrivivax gelatinosus S1</name>
    <dbReference type="NCBI Taxonomy" id="1138313"/>
    <lineage>
        <taxon>Bacteria</taxon>
        <taxon>Pseudomonadati</taxon>
        <taxon>Pseudomonadota</taxon>
        <taxon>Betaproteobacteria</taxon>
        <taxon>Burkholderiales</taxon>
        <taxon>Sphaerotilaceae</taxon>
        <taxon>Rubrivivax</taxon>
    </lineage>
</organism>
<dbReference type="GO" id="GO:0016740">
    <property type="term" value="F:transferase activity"/>
    <property type="evidence" value="ECO:0007669"/>
    <property type="project" value="UniProtKB-KW"/>
</dbReference>
<dbReference type="AlphaFoldDB" id="L8BAS3"/>
<dbReference type="InterPro" id="IPR001173">
    <property type="entry name" value="Glyco_trans_2-like"/>
</dbReference>
<dbReference type="InterPro" id="IPR029044">
    <property type="entry name" value="Nucleotide-diphossugar_trans"/>
</dbReference>
<proteinExistence type="predicted"/>
<protein>
    <submittedName>
        <fullName evidence="2">Glycosyl transferase family 2</fullName>
    </submittedName>
</protein>
<dbReference type="PANTHER" id="PTHR43685:SF2">
    <property type="entry name" value="GLYCOSYLTRANSFERASE 2-LIKE DOMAIN-CONTAINING PROTEIN"/>
    <property type="match status" value="1"/>
</dbReference>
<name>L8BAS3_RUBGE</name>
<gene>
    <name evidence="2" type="ORF">RGS1_10430</name>
</gene>
<evidence type="ECO:0000313" key="2">
    <source>
        <dbReference type="EMBL" id="CCF78725.1"/>
    </source>
</evidence>
<accession>L8BAS3</accession>
<dbReference type="InterPro" id="IPR050834">
    <property type="entry name" value="Glycosyltransf_2"/>
</dbReference>